<name>A0A7K3QKY7_9ACTN</name>
<reference evidence="2 3" key="1">
    <citation type="submission" date="2020-01" db="EMBL/GenBank/DDBJ databases">
        <title>Insect and environment-associated Actinomycetes.</title>
        <authorList>
            <person name="Currrie C."/>
            <person name="Chevrette M."/>
            <person name="Carlson C."/>
            <person name="Stubbendieck R."/>
            <person name="Wendt-Pienkowski E."/>
        </authorList>
    </citation>
    <scope>NUCLEOTIDE SEQUENCE [LARGE SCALE GENOMIC DNA]</scope>
    <source>
        <strain evidence="2 3">SID7754</strain>
    </source>
</reference>
<evidence type="ECO:0000256" key="1">
    <source>
        <dbReference type="SAM" id="MobiDB-lite"/>
    </source>
</evidence>
<feature type="region of interest" description="Disordered" evidence="1">
    <location>
        <begin position="1"/>
        <end position="24"/>
    </location>
</feature>
<dbReference type="RefSeq" id="WP_164186472.1">
    <property type="nucleotide sequence ID" value="NZ_JAAGMR010000021.1"/>
</dbReference>
<feature type="region of interest" description="Disordered" evidence="1">
    <location>
        <begin position="42"/>
        <end position="68"/>
    </location>
</feature>
<dbReference type="AlphaFoldDB" id="A0A7K3QKY7"/>
<comment type="caution">
    <text evidence="2">The sequence shown here is derived from an EMBL/GenBank/DDBJ whole genome shotgun (WGS) entry which is preliminary data.</text>
</comment>
<evidence type="ECO:0000313" key="3">
    <source>
        <dbReference type="Proteomes" id="UP000470520"/>
    </source>
</evidence>
<sequence length="68" mass="7372">MAKTQTTPENPVDLPLRLDPAPKPVPGCPLCDNIASDRDRAHANGNASGVSDCNVRMRRHLSSQHDAR</sequence>
<protein>
    <submittedName>
        <fullName evidence="2">Uncharacterized protein</fullName>
    </submittedName>
</protein>
<dbReference type="Proteomes" id="UP000470520">
    <property type="component" value="Unassembled WGS sequence"/>
</dbReference>
<gene>
    <name evidence="2" type="ORF">G3I21_02060</name>
</gene>
<organism evidence="2 3">
    <name type="scientific">Streptomyces bauhiniae</name>
    <dbReference type="NCBI Taxonomy" id="2340725"/>
    <lineage>
        <taxon>Bacteria</taxon>
        <taxon>Bacillati</taxon>
        <taxon>Actinomycetota</taxon>
        <taxon>Actinomycetes</taxon>
        <taxon>Kitasatosporales</taxon>
        <taxon>Streptomycetaceae</taxon>
        <taxon>Streptomyces</taxon>
    </lineage>
</organism>
<proteinExistence type="predicted"/>
<accession>A0A7K3QKY7</accession>
<evidence type="ECO:0000313" key="2">
    <source>
        <dbReference type="EMBL" id="NEB90532.1"/>
    </source>
</evidence>
<dbReference type="EMBL" id="JAAGMR010000021">
    <property type="protein sequence ID" value="NEB90532.1"/>
    <property type="molecule type" value="Genomic_DNA"/>
</dbReference>